<name>A0A370QH51_9GAMM</name>
<sequence>MLTVSRITTLASPDFARVDALYEAAFPYHEKREPQAKQRALDDPRYALQSWSDAGQFVGMIGAWDFGGYAYIEHLAVNDKLRSQGYGKRMLQQFLGRHPLTVLEIDPLTTDTARKRLRFYQGLGFQPNACGHHHPSYHPGVEDHALIVLSYPLPLDEAQYRQFSDDLRHAVMAG</sequence>
<dbReference type="SUPFAM" id="SSF55729">
    <property type="entry name" value="Acyl-CoA N-acyltransferases (Nat)"/>
    <property type="match status" value="1"/>
</dbReference>
<dbReference type="Pfam" id="PF00583">
    <property type="entry name" value="Acetyltransf_1"/>
    <property type="match status" value="1"/>
</dbReference>
<comment type="caution">
    <text evidence="2">The sequence shown here is derived from an EMBL/GenBank/DDBJ whole genome shotgun (WGS) entry which is preliminary data.</text>
</comment>
<dbReference type="GO" id="GO:0016747">
    <property type="term" value="F:acyltransferase activity, transferring groups other than amino-acyl groups"/>
    <property type="evidence" value="ECO:0007669"/>
    <property type="project" value="InterPro"/>
</dbReference>
<proteinExistence type="predicted"/>
<accession>A0A370QH51</accession>
<dbReference type="InterPro" id="IPR000182">
    <property type="entry name" value="GNAT_dom"/>
</dbReference>
<feature type="domain" description="N-acetyltransferase" evidence="1">
    <location>
        <begin position="5"/>
        <end position="154"/>
    </location>
</feature>
<dbReference type="AlphaFoldDB" id="A0A370QH51"/>
<organism evidence="2 3">
    <name type="scientific">Enterobacillus tribolii</name>
    <dbReference type="NCBI Taxonomy" id="1487935"/>
    <lineage>
        <taxon>Bacteria</taxon>
        <taxon>Pseudomonadati</taxon>
        <taxon>Pseudomonadota</taxon>
        <taxon>Gammaproteobacteria</taxon>
        <taxon>Enterobacterales</taxon>
        <taxon>Hafniaceae</taxon>
        <taxon>Enterobacillus</taxon>
    </lineage>
</organism>
<evidence type="ECO:0000313" key="2">
    <source>
        <dbReference type="EMBL" id="RDK87430.1"/>
    </source>
</evidence>
<dbReference type="PROSITE" id="PS51186">
    <property type="entry name" value="GNAT"/>
    <property type="match status" value="1"/>
</dbReference>
<dbReference type="RefSeq" id="WP_115459747.1">
    <property type="nucleotide sequence ID" value="NZ_QRAP01000009.1"/>
</dbReference>
<protein>
    <submittedName>
        <fullName evidence="2">Ribosomal protein S18 acetylase RimI-like enzyme</fullName>
    </submittedName>
</protein>
<dbReference type="OrthoDB" id="9127144at2"/>
<dbReference type="EMBL" id="QRAP01000009">
    <property type="protein sequence ID" value="RDK87430.1"/>
    <property type="molecule type" value="Genomic_DNA"/>
</dbReference>
<keyword evidence="2" id="KW-0687">Ribonucleoprotein</keyword>
<reference evidence="2 3" key="1">
    <citation type="submission" date="2018-07" db="EMBL/GenBank/DDBJ databases">
        <title>Genomic Encyclopedia of Type Strains, Phase IV (KMG-IV): sequencing the most valuable type-strain genomes for metagenomic binning, comparative biology and taxonomic classification.</title>
        <authorList>
            <person name="Goeker M."/>
        </authorList>
    </citation>
    <scope>NUCLEOTIDE SEQUENCE [LARGE SCALE GENOMIC DNA]</scope>
    <source>
        <strain evidence="2 3">DSM 103736</strain>
    </source>
</reference>
<keyword evidence="2" id="KW-0689">Ribosomal protein</keyword>
<dbReference type="GO" id="GO:0005840">
    <property type="term" value="C:ribosome"/>
    <property type="evidence" value="ECO:0007669"/>
    <property type="project" value="UniProtKB-KW"/>
</dbReference>
<dbReference type="Gene3D" id="3.40.630.30">
    <property type="match status" value="1"/>
</dbReference>
<evidence type="ECO:0000259" key="1">
    <source>
        <dbReference type="PROSITE" id="PS51186"/>
    </source>
</evidence>
<gene>
    <name evidence="2" type="ORF">C8D90_10925</name>
</gene>
<evidence type="ECO:0000313" key="3">
    <source>
        <dbReference type="Proteomes" id="UP000254848"/>
    </source>
</evidence>
<dbReference type="CDD" id="cd04301">
    <property type="entry name" value="NAT_SF"/>
    <property type="match status" value="1"/>
</dbReference>
<keyword evidence="3" id="KW-1185">Reference proteome</keyword>
<dbReference type="InterPro" id="IPR016181">
    <property type="entry name" value="Acyl_CoA_acyltransferase"/>
</dbReference>
<dbReference type="Proteomes" id="UP000254848">
    <property type="component" value="Unassembled WGS sequence"/>
</dbReference>